<evidence type="ECO:0000256" key="13">
    <source>
        <dbReference type="ARBA" id="ARBA00029877"/>
    </source>
</evidence>
<keyword evidence="6" id="KW-0479">Metal-binding</keyword>
<dbReference type="Gene3D" id="3.90.70.10">
    <property type="entry name" value="Cysteine proteinases"/>
    <property type="match status" value="1"/>
</dbReference>
<dbReference type="GO" id="GO:0005829">
    <property type="term" value="C:cytosol"/>
    <property type="evidence" value="ECO:0007669"/>
    <property type="project" value="TreeGrafter"/>
</dbReference>
<gene>
    <name evidence="19" type="ORF">PCASD_18624</name>
</gene>
<feature type="region of interest" description="Disordered" evidence="16">
    <location>
        <begin position="92"/>
        <end position="113"/>
    </location>
</feature>
<evidence type="ECO:0000259" key="18">
    <source>
        <dbReference type="PROSITE" id="PS50235"/>
    </source>
</evidence>
<dbReference type="EMBL" id="PGCI01000345">
    <property type="protein sequence ID" value="PLW29004.1"/>
    <property type="molecule type" value="Genomic_DNA"/>
</dbReference>
<dbReference type="Pfam" id="PF00443">
    <property type="entry name" value="UCH"/>
    <property type="match status" value="1"/>
</dbReference>
<evidence type="ECO:0000256" key="5">
    <source>
        <dbReference type="ARBA" id="ARBA00022670"/>
    </source>
</evidence>
<feature type="domain" description="USP" evidence="18">
    <location>
        <begin position="1"/>
        <end position="435"/>
    </location>
</feature>
<evidence type="ECO:0000256" key="3">
    <source>
        <dbReference type="ARBA" id="ARBA00012759"/>
    </source>
</evidence>
<protein>
    <recommendedName>
        <fullName evidence="4">Ubiquitin carboxyl-terminal hydrolase 14</fullName>
        <ecNumber evidence="3">3.4.19.12</ecNumber>
    </recommendedName>
    <alternativeName>
        <fullName evidence="13">Deubiquitinating enzyme 14</fullName>
    </alternativeName>
    <alternativeName>
        <fullName evidence="14">Ubiquitin thioesterase 14</fullName>
    </alternativeName>
    <alternativeName>
        <fullName evidence="15">Ubiquitin-specific-processing protease 14</fullName>
    </alternativeName>
</protein>
<proteinExistence type="inferred from homology"/>
<dbReference type="InterPro" id="IPR050164">
    <property type="entry name" value="Peptidase_C19"/>
</dbReference>
<evidence type="ECO:0000256" key="14">
    <source>
        <dbReference type="ARBA" id="ARBA00029889"/>
    </source>
</evidence>
<evidence type="ECO:0000256" key="15">
    <source>
        <dbReference type="ARBA" id="ARBA00032096"/>
    </source>
</evidence>
<keyword evidence="10" id="KW-0378">Hydrolase</keyword>
<dbReference type="PROSITE" id="PS00973">
    <property type="entry name" value="USP_2"/>
    <property type="match status" value="1"/>
</dbReference>
<comment type="catalytic activity">
    <reaction evidence="1">
        <text>Thiol-dependent hydrolysis of ester, thioester, amide, peptide and isopeptide bonds formed by the C-terminal Gly of ubiquitin (a 76-residue protein attached to proteins as an intracellular targeting signal).</text>
        <dbReference type="EC" id="3.4.19.12"/>
    </reaction>
</comment>
<keyword evidence="11" id="KW-0788">Thiol protease</keyword>
<keyword evidence="7" id="KW-0677">Repeat</keyword>
<dbReference type="FunFam" id="1.10.8.10:FF:000086">
    <property type="entry name" value="Ubiquitin carboxyl-terminal hydrolase"/>
    <property type="match status" value="1"/>
</dbReference>
<keyword evidence="9" id="KW-0833">Ubl conjugation pathway</keyword>
<dbReference type="Pfam" id="PF00627">
    <property type="entry name" value="UBA"/>
    <property type="match status" value="2"/>
</dbReference>
<feature type="compositionally biased region" description="Polar residues" evidence="16">
    <location>
        <begin position="98"/>
        <end position="112"/>
    </location>
</feature>
<evidence type="ECO:0000256" key="12">
    <source>
        <dbReference type="ARBA" id="ARBA00022833"/>
    </source>
</evidence>
<feature type="non-terminal residue" evidence="19">
    <location>
        <position position="1"/>
    </location>
</feature>
<dbReference type="Proteomes" id="UP000235392">
    <property type="component" value="Unassembled WGS sequence"/>
</dbReference>
<keyword evidence="8" id="KW-0863">Zinc-finger</keyword>
<evidence type="ECO:0000256" key="6">
    <source>
        <dbReference type="ARBA" id="ARBA00022723"/>
    </source>
</evidence>
<dbReference type="SUPFAM" id="SSF46934">
    <property type="entry name" value="UBA-like"/>
    <property type="match status" value="1"/>
</dbReference>
<dbReference type="GO" id="GO:0006508">
    <property type="term" value="P:proteolysis"/>
    <property type="evidence" value="ECO:0007669"/>
    <property type="project" value="UniProtKB-KW"/>
</dbReference>
<feature type="compositionally biased region" description="Polar residues" evidence="16">
    <location>
        <begin position="320"/>
        <end position="330"/>
    </location>
</feature>
<reference evidence="19 20" key="1">
    <citation type="submission" date="2017-11" db="EMBL/GenBank/DDBJ databases">
        <title>De novo assembly and phasing of dikaryotic genomes from two isolates of Puccinia coronata f. sp. avenae, the causal agent of oat crown rust.</title>
        <authorList>
            <person name="Miller M.E."/>
            <person name="Zhang Y."/>
            <person name="Omidvar V."/>
            <person name="Sperschneider J."/>
            <person name="Schwessinger B."/>
            <person name="Raley C."/>
            <person name="Palmer J.M."/>
            <person name="Garnica D."/>
            <person name="Upadhyaya N."/>
            <person name="Rathjen J."/>
            <person name="Taylor J.M."/>
            <person name="Park R.F."/>
            <person name="Dodds P.N."/>
            <person name="Hirsch C.D."/>
            <person name="Kianian S.F."/>
            <person name="Figueroa M."/>
        </authorList>
    </citation>
    <scope>NUCLEOTIDE SEQUENCE [LARGE SCALE GENOMIC DNA]</scope>
    <source>
        <strain evidence="19">12SD80</strain>
    </source>
</reference>
<dbReference type="PANTHER" id="PTHR24006:SF664">
    <property type="entry name" value="UBIQUITIN CARBOXYL-TERMINAL HYDROLASE"/>
    <property type="match status" value="1"/>
</dbReference>
<comment type="similarity">
    <text evidence="2">Belongs to the peptidase C19 family.</text>
</comment>
<evidence type="ECO:0000256" key="9">
    <source>
        <dbReference type="ARBA" id="ARBA00022786"/>
    </source>
</evidence>
<feature type="domain" description="UBA" evidence="17">
    <location>
        <begin position="274"/>
        <end position="314"/>
    </location>
</feature>
<evidence type="ECO:0000313" key="19">
    <source>
        <dbReference type="EMBL" id="PLW29004.1"/>
    </source>
</evidence>
<dbReference type="EC" id="3.4.19.12" evidence="3"/>
<dbReference type="InterPro" id="IPR001394">
    <property type="entry name" value="Peptidase_C19_UCH"/>
</dbReference>
<keyword evidence="5" id="KW-0645">Protease</keyword>
<dbReference type="InterPro" id="IPR015940">
    <property type="entry name" value="UBA"/>
</dbReference>
<dbReference type="PANTHER" id="PTHR24006">
    <property type="entry name" value="UBIQUITIN CARBOXYL-TERMINAL HYDROLASE"/>
    <property type="match status" value="1"/>
</dbReference>
<evidence type="ECO:0000256" key="8">
    <source>
        <dbReference type="ARBA" id="ARBA00022771"/>
    </source>
</evidence>
<comment type="caution">
    <text evidence="19">The sequence shown here is derived from an EMBL/GenBank/DDBJ whole genome shotgun (WGS) entry which is preliminary data.</text>
</comment>
<dbReference type="GO" id="GO:0004843">
    <property type="term" value="F:cysteine-type deubiquitinase activity"/>
    <property type="evidence" value="ECO:0007669"/>
    <property type="project" value="UniProtKB-EC"/>
</dbReference>
<name>A0A2N5TU43_9BASI</name>
<evidence type="ECO:0000256" key="11">
    <source>
        <dbReference type="ARBA" id="ARBA00022807"/>
    </source>
</evidence>
<dbReference type="InterPro" id="IPR018200">
    <property type="entry name" value="USP_CS"/>
</dbReference>
<dbReference type="InterPro" id="IPR028889">
    <property type="entry name" value="USP"/>
</dbReference>
<accession>A0A2N5TU43</accession>
<feature type="region of interest" description="Disordered" evidence="16">
    <location>
        <begin position="316"/>
        <end position="348"/>
    </location>
</feature>
<evidence type="ECO:0000256" key="7">
    <source>
        <dbReference type="ARBA" id="ARBA00022737"/>
    </source>
</evidence>
<evidence type="ECO:0000256" key="16">
    <source>
        <dbReference type="SAM" id="MobiDB-lite"/>
    </source>
</evidence>
<dbReference type="GO" id="GO:0008270">
    <property type="term" value="F:zinc ion binding"/>
    <property type="evidence" value="ECO:0007669"/>
    <property type="project" value="UniProtKB-KW"/>
</dbReference>
<evidence type="ECO:0000256" key="2">
    <source>
        <dbReference type="ARBA" id="ARBA00009085"/>
    </source>
</evidence>
<dbReference type="GO" id="GO:0005634">
    <property type="term" value="C:nucleus"/>
    <property type="evidence" value="ECO:0007669"/>
    <property type="project" value="TreeGrafter"/>
</dbReference>
<dbReference type="InterPro" id="IPR038765">
    <property type="entry name" value="Papain-like_cys_pep_sf"/>
</dbReference>
<dbReference type="SUPFAM" id="SSF54001">
    <property type="entry name" value="Cysteine proteinases"/>
    <property type="match status" value="1"/>
</dbReference>
<organism evidence="19 20">
    <name type="scientific">Puccinia coronata f. sp. avenae</name>
    <dbReference type="NCBI Taxonomy" id="200324"/>
    <lineage>
        <taxon>Eukaryota</taxon>
        <taxon>Fungi</taxon>
        <taxon>Dikarya</taxon>
        <taxon>Basidiomycota</taxon>
        <taxon>Pucciniomycotina</taxon>
        <taxon>Pucciniomycetes</taxon>
        <taxon>Pucciniales</taxon>
        <taxon>Pucciniaceae</taxon>
        <taxon>Puccinia</taxon>
    </lineage>
</organism>
<dbReference type="GO" id="GO:0016579">
    <property type="term" value="P:protein deubiquitination"/>
    <property type="evidence" value="ECO:0007669"/>
    <property type="project" value="InterPro"/>
</dbReference>
<dbReference type="PROSITE" id="PS50030">
    <property type="entry name" value="UBA"/>
    <property type="match status" value="2"/>
</dbReference>
<evidence type="ECO:0000256" key="10">
    <source>
        <dbReference type="ARBA" id="ARBA00022801"/>
    </source>
</evidence>
<feature type="domain" description="UBA" evidence="17">
    <location>
        <begin position="208"/>
        <end position="258"/>
    </location>
</feature>
<dbReference type="AlphaFoldDB" id="A0A2N5TU43"/>
<dbReference type="Gene3D" id="1.10.8.10">
    <property type="entry name" value="DNA helicase RuvA subunit, C-terminal domain"/>
    <property type="match status" value="2"/>
</dbReference>
<dbReference type="SMART" id="SM00165">
    <property type="entry name" value="UBA"/>
    <property type="match status" value="2"/>
</dbReference>
<evidence type="ECO:0000313" key="20">
    <source>
        <dbReference type="Proteomes" id="UP000235392"/>
    </source>
</evidence>
<evidence type="ECO:0000256" key="4">
    <source>
        <dbReference type="ARBA" id="ARBA00014611"/>
    </source>
</evidence>
<dbReference type="InterPro" id="IPR009060">
    <property type="entry name" value="UBA-like_sf"/>
</dbReference>
<dbReference type="CDD" id="cd14386">
    <property type="entry name" value="UBA2_UBP5"/>
    <property type="match status" value="1"/>
</dbReference>
<evidence type="ECO:0000259" key="17">
    <source>
        <dbReference type="PROSITE" id="PS50030"/>
    </source>
</evidence>
<keyword evidence="12" id="KW-0862">Zinc</keyword>
<evidence type="ECO:0000256" key="1">
    <source>
        <dbReference type="ARBA" id="ARBA00000707"/>
    </source>
</evidence>
<sequence length="439" mass="48657">PVMFKSFVGKGHPEFSTMRQQDADEFMRYLFQFIQRQGRQNPTKAALVSETLAENELDPTEPFRFELEEKLQCTSCQCVRYRYEEQEALSLPVPATPVPSSTEAAPTDSATPAQKAYQPVSLEECLESFTTPQTVEYNCPRCKCKTTALTTSRIASFPKYLAIHTRRFAIVNWVPKKLEIPVVIPGHQVSLDRYFGSGIQPGEEPLPEAEERKPEISVNADTLAALESMGFPTSKCHKAIRETGDSGVESATSWLFEHMDDVEVDEPAPAAQVSLNEEHVAMLMDMGFTANQAKKALGETDGNVERAVEWLFSHPDDDGTVTSHGTTAQDAQPAASARTERTGPSHGDTALPATFKLKSFISHKGPSVFSGHYVAHIHSHHLPSILMPSSSSSSPPEKKNHWVLFNDEKVAVAEQGALSYETMAPFAYIYLFERSEQKN</sequence>
<dbReference type="PROSITE" id="PS50235">
    <property type="entry name" value="USP_3"/>
    <property type="match status" value="1"/>
</dbReference>